<evidence type="ECO:0000313" key="7">
    <source>
        <dbReference type="EMBL" id="RAL63586.1"/>
    </source>
</evidence>
<dbReference type="SUPFAM" id="SSF69593">
    <property type="entry name" value="Glycerol-3-phosphate (1)-acyltransferase"/>
    <property type="match status" value="1"/>
</dbReference>
<comment type="similarity">
    <text evidence="1 4">Belongs to the 1-acyl-sn-glycerol-3-phosphate acyltransferase family.</text>
</comment>
<dbReference type="InterPro" id="IPR002123">
    <property type="entry name" value="Plipid/glycerol_acylTrfase"/>
</dbReference>
<dbReference type="EC" id="2.3.1.51" evidence="4"/>
<dbReference type="SMART" id="SM00563">
    <property type="entry name" value="PlsC"/>
    <property type="match status" value="1"/>
</dbReference>
<proteinExistence type="inferred from homology"/>
<evidence type="ECO:0000256" key="2">
    <source>
        <dbReference type="ARBA" id="ARBA00022679"/>
    </source>
</evidence>
<keyword evidence="4" id="KW-0594">Phospholipid biosynthesis</keyword>
<accession>A0A395IU85</accession>
<keyword evidence="5" id="KW-0472">Membrane</keyword>
<evidence type="ECO:0000256" key="3">
    <source>
        <dbReference type="ARBA" id="ARBA00023315"/>
    </source>
</evidence>
<comment type="caution">
    <text evidence="7">The sequence shown here is derived from an EMBL/GenBank/DDBJ whole genome shotgun (WGS) entry which is preliminary data.</text>
</comment>
<keyword evidence="5" id="KW-1133">Transmembrane helix</keyword>
<keyword evidence="4" id="KW-0443">Lipid metabolism</keyword>
<keyword evidence="5" id="KW-0812">Transmembrane</keyword>
<sequence length="306" mass="33917">MFALLSYAANLSLIYVILTLSLYMLSPILPIAGFFARLLAGYISLVICACYGVYISILLRFVGNYRISQWAVARSFKWMMWLTTGVTFVVEDPNNYLGTTRPAVFVGNHQTELDVLMLGCIFPQYCSVTAKKSLKNVPFLGWFMSLSGTVFIDRGNAKDARQAMAGAAMEIRDEKQSVYMFPEGTRSYAKDPTLLPFKKGAFHLAVQAGVPVVPVVVACYSDVLHVQSWRFRSGKIPVKVLKPIETKNFTSADVEDLTRDTRELMLKELVALTSKKEGKPIATPAQNSNGVVKATGVEAQVEHHIL</sequence>
<organism evidence="7 8">
    <name type="scientific">Monilinia fructigena</name>
    <dbReference type="NCBI Taxonomy" id="38457"/>
    <lineage>
        <taxon>Eukaryota</taxon>
        <taxon>Fungi</taxon>
        <taxon>Dikarya</taxon>
        <taxon>Ascomycota</taxon>
        <taxon>Pezizomycotina</taxon>
        <taxon>Leotiomycetes</taxon>
        <taxon>Helotiales</taxon>
        <taxon>Sclerotiniaceae</taxon>
        <taxon>Monilinia</taxon>
    </lineage>
</organism>
<dbReference type="PANTHER" id="PTHR10434">
    <property type="entry name" value="1-ACYL-SN-GLYCEROL-3-PHOSPHATE ACYLTRANSFERASE"/>
    <property type="match status" value="1"/>
</dbReference>
<evidence type="ECO:0000256" key="5">
    <source>
        <dbReference type="SAM" id="Phobius"/>
    </source>
</evidence>
<dbReference type="CDD" id="cd07989">
    <property type="entry name" value="LPLAT_AGPAT-like"/>
    <property type="match status" value="1"/>
</dbReference>
<dbReference type="AlphaFoldDB" id="A0A395IU85"/>
<keyword evidence="3 4" id="KW-0012">Acyltransferase</keyword>
<keyword evidence="4" id="KW-1208">Phospholipid metabolism</keyword>
<reference evidence="7 8" key="1">
    <citation type="submission" date="2018-06" db="EMBL/GenBank/DDBJ databases">
        <title>Genome Sequence of the Brown Rot Fungal Pathogen Monilinia fructigena.</title>
        <authorList>
            <person name="Landi L."/>
            <person name="De Miccolis Angelini R.M."/>
            <person name="Pollastro S."/>
            <person name="Abate D."/>
            <person name="Faretra F."/>
            <person name="Romanazzi G."/>
        </authorList>
    </citation>
    <scope>NUCLEOTIDE SEQUENCE [LARGE SCALE GENOMIC DNA]</scope>
    <source>
        <strain evidence="7 8">Mfrg269</strain>
    </source>
</reference>
<comment type="domain">
    <text evidence="4">The HXXXXD motif is essential for acyltransferase activity and may constitute the binding site for the phosphate moiety of the glycerol-3-phosphate.</text>
</comment>
<dbReference type="GO" id="GO:0016020">
    <property type="term" value="C:membrane"/>
    <property type="evidence" value="ECO:0007669"/>
    <property type="project" value="InterPro"/>
</dbReference>
<dbReference type="OrthoDB" id="202234at2759"/>
<name>A0A395IU85_9HELO</name>
<feature type="transmembrane region" description="Helical" evidence="5">
    <location>
        <begin position="42"/>
        <end position="62"/>
    </location>
</feature>
<protein>
    <recommendedName>
        <fullName evidence="4">1-acyl-sn-glycerol-3-phosphate acyltransferase</fullName>
        <ecNumber evidence="4">2.3.1.51</ecNumber>
    </recommendedName>
</protein>
<feature type="transmembrane region" description="Helical" evidence="5">
    <location>
        <begin position="12"/>
        <end position="36"/>
    </location>
</feature>
<dbReference type="PANTHER" id="PTHR10434:SF11">
    <property type="entry name" value="1-ACYL-SN-GLYCEROL-3-PHOSPHATE ACYLTRANSFERASE"/>
    <property type="match status" value="1"/>
</dbReference>
<dbReference type="GO" id="GO:0003841">
    <property type="term" value="F:1-acylglycerol-3-phosphate O-acyltransferase activity"/>
    <property type="evidence" value="ECO:0007669"/>
    <property type="project" value="UniProtKB-UniRule"/>
</dbReference>
<dbReference type="Proteomes" id="UP000249056">
    <property type="component" value="Unassembled WGS sequence"/>
</dbReference>
<keyword evidence="2 4" id="KW-0808">Transferase</keyword>
<comment type="catalytic activity">
    <reaction evidence="4">
        <text>a 1-acyl-sn-glycero-3-phosphate + an acyl-CoA = a 1,2-diacyl-sn-glycero-3-phosphate + CoA</text>
        <dbReference type="Rhea" id="RHEA:19709"/>
        <dbReference type="ChEBI" id="CHEBI:57287"/>
        <dbReference type="ChEBI" id="CHEBI:57970"/>
        <dbReference type="ChEBI" id="CHEBI:58342"/>
        <dbReference type="ChEBI" id="CHEBI:58608"/>
        <dbReference type="EC" id="2.3.1.51"/>
    </reaction>
</comment>
<keyword evidence="4" id="KW-0444">Lipid biosynthesis</keyword>
<feature type="domain" description="Phospholipid/glycerol acyltransferase" evidence="6">
    <location>
        <begin position="103"/>
        <end position="220"/>
    </location>
</feature>
<dbReference type="NCBIfam" id="TIGR00530">
    <property type="entry name" value="AGP_acyltrn"/>
    <property type="match status" value="1"/>
</dbReference>
<dbReference type="InterPro" id="IPR004552">
    <property type="entry name" value="AGP_acyltrans"/>
</dbReference>
<dbReference type="EMBL" id="QKRW01000018">
    <property type="protein sequence ID" value="RAL63586.1"/>
    <property type="molecule type" value="Genomic_DNA"/>
</dbReference>
<evidence type="ECO:0000259" key="6">
    <source>
        <dbReference type="SMART" id="SM00563"/>
    </source>
</evidence>
<evidence type="ECO:0000256" key="1">
    <source>
        <dbReference type="ARBA" id="ARBA00008655"/>
    </source>
</evidence>
<dbReference type="Pfam" id="PF01553">
    <property type="entry name" value="Acyltransferase"/>
    <property type="match status" value="1"/>
</dbReference>
<dbReference type="GO" id="GO:0005783">
    <property type="term" value="C:endoplasmic reticulum"/>
    <property type="evidence" value="ECO:0007669"/>
    <property type="project" value="TreeGrafter"/>
</dbReference>
<evidence type="ECO:0000313" key="8">
    <source>
        <dbReference type="Proteomes" id="UP000249056"/>
    </source>
</evidence>
<gene>
    <name evidence="7" type="ORF">DID88_003630</name>
</gene>
<keyword evidence="8" id="KW-1185">Reference proteome</keyword>
<evidence type="ECO:0000256" key="4">
    <source>
        <dbReference type="RuleBase" id="RU361267"/>
    </source>
</evidence>
<dbReference type="GO" id="GO:0006654">
    <property type="term" value="P:phosphatidic acid biosynthetic process"/>
    <property type="evidence" value="ECO:0007669"/>
    <property type="project" value="TreeGrafter"/>
</dbReference>